<evidence type="ECO:0000313" key="2">
    <source>
        <dbReference type="EMBL" id="TCV87390.1"/>
    </source>
</evidence>
<reference evidence="2 3" key="1">
    <citation type="submission" date="2019-03" db="EMBL/GenBank/DDBJ databases">
        <title>Genomic Encyclopedia of Type Strains, Phase IV (KMG-IV): sequencing the most valuable type-strain genomes for metagenomic binning, comparative biology and taxonomic classification.</title>
        <authorList>
            <person name="Goeker M."/>
        </authorList>
    </citation>
    <scope>NUCLEOTIDE SEQUENCE [LARGE SCALE GENOMIC DNA]</scope>
    <source>
        <strain evidence="2 3">DSM 100309</strain>
    </source>
</reference>
<dbReference type="Proteomes" id="UP000295367">
    <property type="component" value="Unassembled WGS sequence"/>
</dbReference>
<organism evidence="2 3">
    <name type="scientific">Sulfurirhabdus autotrophica</name>
    <dbReference type="NCBI Taxonomy" id="1706046"/>
    <lineage>
        <taxon>Bacteria</taxon>
        <taxon>Pseudomonadati</taxon>
        <taxon>Pseudomonadota</taxon>
        <taxon>Betaproteobacteria</taxon>
        <taxon>Nitrosomonadales</taxon>
        <taxon>Sulfuricellaceae</taxon>
        <taxon>Sulfurirhabdus</taxon>
    </lineage>
</organism>
<name>A0A4R3Y6G0_9PROT</name>
<accession>A0A4R3Y6G0</accession>
<feature type="compositionally biased region" description="Polar residues" evidence="1">
    <location>
        <begin position="30"/>
        <end position="45"/>
    </location>
</feature>
<sequence length="84" mass="9311">MEAKPKKRNCPSDISVILRKLSRHKPGTSEGKTPSSTSKSANAVSKSLEDTNYLPVLPGFFKYLKNSEVGSSIITSLLFLKLWR</sequence>
<evidence type="ECO:0000313" key="3">
    <source>
        <dbReference type="Proteomes" id="UP000295367"/>
    </source>
</evidence>
<keyword evidence="3" id="KW-1185">Reference proteome</keyword>
<dbReference type="EMBL" id="SMCO01000005">
    <property type="protein sequence ID" value="TCV87390.1"/>
    <property type="molecule type" value="Genomic_DNA"/>
</dbReference>
<proteinExistence type="predicted"/>
<evidence type="ECO:0000256" key="1">
    <source>
        <dbReference type="SAM" id="MobiDB-lite"/>
    </source>
</evidence>
<feature type="region of interest" description="Disordered" evidence="1">
    <location>
        <begin position="21"/>
        <end position="46"/>
    </location>
</feature>
<dbReference type="AlphaFoldDB" id="A0A4R3Y6G0"/>
<gene>
    <name evidence="2" type="ORF">EDC63_10559</name>
</gene>
<protein>
    <submittedName>
        <fullName evidence="2">Uncharacterized protein</fullName>
    </submittedName>
</protein>
<comment type="caution">
    <text evidence="2">The sequence shown here is derived from an EMBL/GenBank/DDBJ whole genome shotgun (WGS) entry which is preliminary data.</text>
</comment>